<dbReference type="EMBL" id="AZHD01000020">
    <property type="protein sequence ID" value="OAA55301.1"/>
    <property type="molecule type" value="Genomic_DNA"/>
</dbReference>
<dbReference type="Pfam" id="PF03676">
    <property type="entry name" value="PHAF1"/>
    <property type="match status" value="2"/>
</dbReference>
<comment type="caution">
    <text evidence="3">The sequence shown here is derived from an EMBL/GenBank/DDBJ whole genome shotgun (WGS) entry which is preliminary data.</text>
</comment>
<dbReference type="InterPro" id="IPR039156">
    <property type="entry name" value="PHAF1/BROMI"/>
</dbReference>
<feature type="compositionally biased region" description="Gly residues" evidence="2">
    <location>
        <begin position="334"/>
        <end position="347"/>
    </location>
</feature>
<dbReference type="PANTHER" id="PTHR13465:SF2">
    <property type="entry name" value="PHAGOSOME ASSEMBLY FACTOR 1"/>
    <property type="match status" value="1"/>
</dbReference>
<feature type="region of interest" description="Disordered" evidence="2">
    <location>
        <begin position="327"/>
        <end position="389"/>
    </location>
</feature>
<name>A0A167N9Q9_9HYPO</name>
<feature type="region of interest" description="Disordered" evidence="2">
    <location>
        <begin position="422"/>
        <end position="448"/>
    </location>
</feature>
<gene>
    <name evidence="3" type="ORF">SPI_08396</name>
</gene>
<evidence type="ECO:0000256" key="1">
    <source>
        <dbReference type="ARBA" id="ARBA00024339"/>
    </source>
</evidence>
<proteinExistence type="inferred from homology"/>
<feature type="compositionally biased region" description="Gly residues" evidence="2">
    <location>
        <begin position="582"/>
        <end position="599"/>
    </location>
</feature>
<organism evidence="3 4">
    <name type="scientific">Niveomyces insectorum RCEF 264</name>
    <dbReference type="NCBI Taxonomy" id="1081102"/>
    <lineage>
        <taxon>Eukaryota</taxon>
        <taxon>Fungi</taxon>
        <taxon>Dikarya</taxon>
        <taxon>Ascomycota</taxon>
        <taxon>Pezizomycotina</taxon>
        <taxon>Sordariomycetes</taxon>
        <taxon>Hypocreomycetidae</taxon>
        <taxon>Hypocreales</taxon>
        <taxon>Cordycipitaceae</taxon>
        <taxon>Niveomyces</taxon>
    </lineage>
</organism>
<dbReference type="GO" id="GO:0043001">
    <property type="term" value="P:Golgi to plasma membrane protein transport"/>
    <property type="evidence" value="ECO:0007669"/>
    <property type="project" value="TreeGrafter"/>
</dbReference>
<keyword evidence="4" id="KW-1185">Reference proteome</keyword>
<sequence>MSSTLFTAQLHPGRALGFLVLGASLHDVLTRLKAEPQRFPKLDLAYSPKAPVHDPVIVTLPANGLRLRFDGPEQRLRLIEVLDFTKNHIFFKEQNKDRDLVKRGDGSGSGSGSGGPTFRHIYGRFLGPTYDGEFIAGGGDAATGMGTYVLSYPGVAFTFPMAVAAYTPGKDVVALLSTPGQPPADSMAVFSGDSWAQARAGLWTEALPPVKSFAPLAKGAGKDVPPDEVALVRLHGGGTVQLMRRRSAAGAAGAVLTGANPQAASSSSAATQPTTASSAPSSASFWLALGETTPQELVAELGPPDAIYRKSDQRMYIHKIRTASNSRARPSDFFGGGGGSGSGGGGMDALHNHHRDDLLTDTDQSSLPTASEAEEDDGGGDDDDDDNDEDAAIEDELLTGNVSKECFFNYFYQGFDVLVSTPTAPSPPPPPPPFSSQGQENGDGDCVPERVPLRTGAPDRLVATKIVLHGNVPGSYPFNRHRRCRWELAYPVGTVGDGPAATTTAAAAAAPETINAETAFPQIEAYLQRVWWPTQYASSGAAADAAPRPRQRGMVLNRGWGDSPGSSIELLGGWEEGQREMGSGGNGGGGGGGGGGGDGTLRNGQGAEDATTTLYGFPGLVFEVLRNGFVSAVTVF</sequence>
<feature type="compositionally biased region" description="Acidic residues" evidence="2">
    <location>
        <begin position="372"/>
        <end position="389"/>
    </location>
</feature>
<dbReference type="OrthoDB" id="411211at2759"/>
<feature type="region of interest" description="Disordered" evidence="2">
    <location>
        <begin position="539"/>
        <end position="605"/>
    </location>
</feature>
<evidence type="ECO:0000313" key="4">
    <source>
        <dbReference type="Proteomes" id="UP000076874"/>
    </source>
</evidence>
<protein>
    <submittedName>
        <fullName evidence="3">Uncharacterized protein</fullName>
    </submittedName>
</protein>
<dbReference type="PANTHER" id="PTHR13465">
    <property type="entry name" value="UPF0183 PROTEIN"/>
    <property type="match status" value="1"/>
</dbReference>
<accession>A0A167N9Q9</accession>
<dbReference type="InterPro" id="IPR005373">
    <property type="entry name" value="PHAF1"/>
</dbReference>
<dbReference type="GO" id="GO:0005802">
    <property type="term" value="C:trans-Golgi network"/>
    <property type="evidence" value="ECO:0007669"/>
    <property type="project" value="TreeGrafter"/>
</dbReference>
<evidence type="ECO:0000313" key="3">
    <source>
        <dbReference type="EMBL" id="OAA55301.1"/>
    </source>
</evidence>
<reference evidence="3 4" key="1">
    <citation type="journal article" date="2016" name="Genome Biol. Evol.">
        <title>Divergent and convergent evolution of fungal pathogenicity.</title>
        <authorList>
            <person name="Shang Y."/>
            <person name="Xiao G."/>
            <person name="Zheng P."/>
            <person name="Cen K."/>
            <person name="Zhan S."/>
            <person name="Wang C."/>
        </authorList>
    </citation>
    <scope>NUCLEOTIDE SEQUENCE [LARGE SCALE GENOMIC DNA]</scope>
    <source>
        <strain evidence="3 4">RCEF 264</strain>
    </source>
</reference>
<evidence type="ECO:0000256" key="2">
    <source>
        <dbReference type="SAM" id="MobiDB-lite"/>
    </source>
</evidence>
<dbReference type="Proteomes" id="UP000076874">
    <property type="component" value="Unassembled WGS sequence"/>
</dbReference>
<dbReference type="AlphaFoldDB" id="A0A167N9Q9"/>
<feature type="compositionally biased region" description="Pro residues" evidence="2">
    <location>
        <begin position="424"/>
        <end position="434"/>
    </location>
</feature>
<comment type="similarity">
    <text evidence="1">Belongs to the PHAF1 family.</text>
</comment>